<dbReference type="PROSITE" id="PS51462">
    <property type="entry name" value="NUDIX"/>
    <property type="match status" value="1"/>
</dbReference>
<dbReference type="InterPro" id="IPR020476">
    <property type="entry name" value="Nudix_hydrolase"/>
</dbReference>
<dbReference type="SUPFAM" id="SSF46785">
    <property type="entry name" value="Winged helix' DNA-binding domain"/>
    <property type="match status" value="1"/>
</dbReference>
<dbReference type="Proteomes" id="UP001500418">
    <property type="component" value="Unassembled WGS sequence"/>
</dbReference>
<protein>
    <recommendedName>
        <fullName evidence="12">ADP-ribose pyrophosphatase</fullName>
    </recommendedName>
</protein>
<comment type="similarity">
    <text evidence="2 7">Belongs to the Nudix hydrolase family.</text>
</comment>
<dbReference type="PROSITE" id="PS00893">
    <property type="entry name" value="NUDIX_BOX"/>
    <property type="match status" value="1"/>
</dbReference>
<feature type="domain" description="Nudix hydrolase" evidence="9">
    <location>
        <begin position="136"/>
        <end position="264"/>
    </location>
</feature>
<dbReference type="CDD" id="cd03424">
    <property type="entry name" value="NUDIX_ADPRase_Nudt5_UGPPase_Nudt14"/>
    <property type="match status" value="1"/>
</dbReference>
<dbReference type="InterPro" id="IPR000524">
    <property type="entry name" value="Tscrpt_reg_HTH_GntR"/>
</dbReference>
<dbReference type="PROSITE" id="PS50949">
    <property type="entry name" value="HTH_GNTR"/>
    <property type="match status" value="1"/>
</dbReference>
<comment type="caution">
    <text evidence="10">The sequence shown here is derived from an EMBL/GenBank/DDBJ whole genome shotgun (WGS) entry which is preliminary data.</text>
</comment>
<dbReference type="Pfam" id="PF00293">
    <property type="entry name" value="NUDIX"/>
    <property type="match status" value="1"/>
</dbReference>
<dbReference type="SUPFAM" id="SSF55811">
    <property type="entry name" value="Nudix"/>
    <property type="match status" value="1"/>
</dbReference>
<gene>
    <name evidence="10" type="ORF">GCM10009575_094880</name>
</gene>
<evidence type="ECO:0000259" key="9">
    <source>
        <dbReference type="PROSITE" id="PS51462"/>
    </source>
</evidence>
<evidence type="ECO:0000256" key="6">
    <source>
        <dbReference type="ARBA" id="ARBA00023163"/>
    </source>
</evidence>
<accession>A0ABN1RP36</accession>
<dbReference type="PANTHER" id="PTHR43046:SF14">
    <property type="entry name" value="MUTT_NUDIX FAMILY PROTEIN"/>
    <property type="match status" value="1"/>
</dbReference>
<dbReference type="SMART" id="SM00345">
    <property type="entry name" value="HTH_GNTR"/>
    <property type="match status" value="1"/>
</dbReference>
<dbReference type="Gene3D" id="1.10.10.10">
    <property type="entry name" value="Winged helix-like DNA-binding domain superfamily/Winged helix DNA-binding domain"/>
    <property type="match status" value="1"/>
</dbReference>
<dbReference type="Pfam" id="PF00392">
    <property type="entry name" value="GntR"/>
    <property type="match status" value="1"/>
</dbReference>
<sequence length="281" mass="31189">MTLARYAGTHHLRMESAPQMGPKTTKVYETILEWLTSGKLAPGDKLPSERALVEQLGIGRTALRQVLARLVAEGALEVRGRSSYRIPGGVSVETPEGLEPWRIHGERTVYDNRWVKLDLWDVEPPGVERFEHHVVKLHHVAVVAVLDDQDRVLMMWRYRFVPQQFGWELPGGIVDEGESPAAAAVREVEEETGWRLKSVEHVVTYQPMVGMVDSPHEIFVAHGAEQVGSPTDLEEAGHIEWVPLADIPALMARGDLMGSGTLVALLHILATRRKQGATASN</sequence>
<evidence type="ECO:0000259" key="8">
    <source>
        <dbReference type="PROSITE" id="PS50949"/>
    </source>
</evidence>
<reference evidence="10 11" key="1">
    <citation type="journal article" date="2019" name="Int. J. Syst. Evol. Microbiol.">
        <title>The Global Catalogue of Microorganisms (GCM) 10K type strain sequencing project: providing services to taxonomists for standard genome sequencing and annotation.</title>
        <authorList>
            <consortium name="The Broad Institute Genomics Platform"/>
            <consortium name="The Broad Institute Genome Sequencing Center for Infectious Disease"/>
            <person name="Wu L."/>
            <person name="Ma J."/>
        </authorList>
    </citation>
    <scope>NUCLEOTIDE SEQUENCE [LARGE SCALE GENOMIC DNA]</scope>
    <source>
        <strain evidence="10 11">JCM 11444</strain>
    </source>
</reference>
<evidence type="ECO:0000256" key="3">
    <source>
        <dbReference type="ARBA" id="ARBA00022801"/>
    </source>
</evidence>
<evidence type="ECO:0000256" key="5">
    <source>
        <dbReference type="ARBA" id="ARBA00023125"/>
    </source>
</evidence>
<dbReference type="InterPro" id="IPR036388">
    <property type="entry name" value="WH-like_DNA-bd_sf"/>
</dbReference>
<evidence type="ECO:0008006" key="12">
    <source>
        <dbReference type="Google" id="ProtNLM"/>
    </source>
</evidence>
<comment type="cofactor">
    <cofactor evidence="1">
        <name>Mg(2+)</name>
        <dbReference type="ChEBI" id="CHEBI:18420"/>
    </cofactor>
</comment>
<feature type="domain" description="HTH gntR-type" evidence="8">
    <location>
        <begin position="21"/>
        <end position="95"/>
    </location>
</feature>
<organism evidence="10 11">
    <name type="scientific">Streptomyces rhizosphaericus</name>
    <dbReference type="NCBI Taxonomy" id="114699"/>
    <lineage>
        <taxon>Bacteria</taxon>
        <taxon>Bacillati</taxon>
        <taxon>Actinomycetota</taxon>
        <taxon>Actinomycetes</taxon>
        <taxon>Kitasatosporales</taxon>
        <taxon>Streptomycetaceae</taxon>
        <taxon>Streptomyces</taxon>
        <taxon>Streptomyces violaceusniger group</taxon>
    </lineage>
</organism>
<keyword evidence="11" id="KW-1185">Reference proteome</keyword>
<dbReference type="InterPro" id="IPR000086">
    <property type="entry name" value="NUDIX_hydrolase_dom"/>
</dbReference>
<dbReference type="EMBL" id="BAAAID010000132">
    <property type="protein sequence ID" value="GAA0960961.1"/>
    <property type="molecule type" value="Genomic_DNA"/>
</dbReference>
<dbReference type="InterPro" id="IPR020084">
    <property type="entry name" value="NUDIX_hydrolase_CS"/>
</dbReference>
<evidence type="ECO:0000313" key="11">
    <source>
        <dbReference type="Proteomes" id="UP001500418"/>
    </source>
</evidence>
<evidence type="ECO:0000256" key="1">
    <source>
        <dbReference type="ARBA" id="ARBA00001946"/>
    </source>
</evidence>
<dbReference type="Gene3D" id="3.90.79.10">
    <property type="entry name" value="Nucleoside Triphosphate Pyrophosphohydrolase"/>
    <property type="match status" value="1"/>
</dbReference>
<dbReference type="CDD" id="cd07377">
    <property type="entry name" value="WHTH_GntR"/>
    <property type="match status" value="1"/>
</dbReference>
<keyword evidence="4" id="KW-0805">Transcription regulation</keyword>
<keyword evidence="5" id="KW-0238">DNA-binding</keyword>
<evidence type="ECO:0000256" key="2">
    <source>
        <dbReference type="ARBA" id="ARBA00005582"/>
    </source>
</evidence>
<evidence type="ECO:0000256" key="4">
    <source>
        <dbReference type="ARBA" id="ARBA00023015"/>
    </source>
</evidence>
<evidence type="ECO:0000313" key="10">
    <source>
        <dbReference type="EMBL" id="GAA0960961.1"/>
    </source>
</evidence>
<evidence type="ECO:0000256" key="7">
    <source>
        <dbReference type="RuleBase" id="RU003476"/>
    </source>
</evidence>
<name>A0ABN1RP36_9ACTN</name>
<keyword evidence="3 7" id="KW-0378">Hydrolase</keyword>
<dbReference type="InterPro" id="IPR036390">
    <property type="entry name" value="WH_DNA-bd_sf"/>
</dbReference>
<dbReference type="PRINTS" id="PR00035">
    <property type="entry name" value="HTHGNTR"/>
</dbReference>
<dbReference type="InterPro" id="IPR015797">
    <property type="entry name" value="NUDIX_hydrolase-like_dom_sf"/>
</dbReference>
<dbReference type="PANTHER" id="PTHR43046">
    <property type="entry name" value="GDP-MANNOSE MANNOSYL HYDROLASE"/>
    <property type="match status" value="1"/>
</dbReference>
<proteinExistence type="inferred from homology"/>
<keyword evidence="6" id="KW-0804">Transcription</keyword>
<dbReference type="PRINTS" id="PR00502">
    <property type="entry name" value="NUDIXFAMILY"/>
</dbReference>